<name>A0A410G3V4_9FLAO</name>
<dbReference type="InterPro" id="IPR022385">
    <property type="entry name" value="Rhs_assc_core"/>
</dbReference>
<dbReference type="EMBL" id="CP034951">
    <property type="protein sequence ID" value="QAA81968.1"/>
    <property type="molecule type" value="Genomic_DNA"/>
</dbReference>
<dbReference type="OrthoDB" id="2972467at2"/>
<reference evidence="2 3" key="1">
    <citation type="submission" date="2019-01" db="EMBL/GenBank/DDBJ databases">
        <title>Complete genome sequencing of Aequorivita sp. H23M31.</title>
        <authorList>
            <person name="Bae J.-W."/>
        </authorList>
    </citation>
    <scope>NUCLEOTIDE SEQUENCE [LARGE SCALE GENOMIC DNA]</scope>
    <source>
        <strain evidence="2 3">H23M31</strain>
    </source>
</reference>
<protein>
    <submittedName>
        <fullName evidence="2">RHS repeat-associated core domain-containing protein</fullName>
    </submittedName>
</protein>
<keyword evidence="3" id="KW-1185">Reference proteome</keyword>
<dbReference type="PANTHER" id="PTHR32305">
    <property type="match status" value="1"/>
</dbReference>
<dbReference type="AlphaFoldDB" id="A0A410G3V4"/>
<feature type="domain" description="DUF6883" evidence="1">
    <location>
        <begin position="329"/>
        <end position="425"/>
    </location>
</feature>
<gene>
    <name evidence="2" type="ORF">EI546_09640</name>
</gene>
<dbReference type="Pfam" id="PF21814">
    <property type="entry name" value="DUF6883"/>
    <property type="match status" value="1"/>
</dbReference>
<dbReference type="Gene3D" id="2.180.10.10">
    <property type="entry name" value="RHS repeat-associated core"/>
    <property type="match status" value="1"/>
</dbReference>
<sequence>MKMAGRLITFMPARLFWRDVLGVKLRKEVRDRSEISTTDYLDGFIYLNEKLDFFPHSEGYVKVIPVGNYYSFQYVFQYKDHLGNIRLSYSDIDGDGTINAATEIVQENNYYPFGLEHKGYNTDVSPSGNSVARKFKFNGIEHEEALGLNLYEMDFRQYDPAIARFTSIDPVTHHDFSTYTAFDNNPVFFADPSGADSESPIDLINDAWNQTPENGSATFDNQGNCQCGCPVKPPCAKKKAVREMNAGEFYAMAYNGPSKTAYLNGNDPYNPTDEDIAQNEREKAEAAGQVVLFVVGEWAVAKVLQGGIYVYKLVKFKSVFSSAMSASVKDKLARYLLNFDHTTGSSKAEFFKDALGFTINNADDLAKQIVFNNKKAIATEVTKYGTKYSQNIAIKGANGRVVDVTFGWIKNKDGLVKLVTGYPAK</sequence>
<dbReference type="PANTHER" id="PTHR32305:SF15">
    <property type="entry name" value="PROTEIN RHSA-RELATED"/>
    <property type="match status" value="1"/>
</dbReference>
<evidence type="ECO:0000313" key="2">
    <source>
        <dbReference type="EMBL" id="QAA81968.1"/>
    </source>
</evidence>
<proteinExistence type="predicted"/>
<dbReference type="NCBIfam" id="TIGR03696">
    <property type="entry name" value="Rhs_assc_core"/>
    <property type="match status" value="1"/>
</dbReference>
<dbReference type="Proteomes" id="UP000285517">
    <property type="component" value="Chromosome"/>
</dbReference>
<dbReference type="InterPro" id="IPR050708">
    <property type="entry name" value="T6SS_VgrG/RHS"/>
</dbReference>
<accession>A0A410G3V4</accession>
<evidence type="ECO:0000259" key="1">
    <source>
        <dbReference type="Pfam" id="PF21814"/>
    </source>
</evidence>
<organism evidence="2 3">
    <name type="scientific">Aequorivita ciconiae</name>
    <dbReference type="NCBI Taxonomy" id="2494375"/>
    <lineage>
        <taxon>Bacteria</taxon>
        <taxon>Pseudomonadati</taxon>
        <taxon>Bacteroidota</taxon>
        <taxon>Flavobacteriia</taxon>
        <taxon>Flavobacteriales</taxon>
        <taxon>Flavobacteriaceae</taxon>
        <taxon>Aequorivita</taxon>
    </lineage>
</organism>
<dbReference type="InterPro" id="IPR049250">
    <property type="entry name" value="DUF6883"/>
</dbReference>
<evidence type="ECO:0000313" key="3">
    <source>
        <dbReference type="Proteomes" id="UP000285517"/>
    </source>
</evidence>
<dbReference type="KEGG" id="aev:EI546_09640"/>